<reference evidence="2 3" key="1">
    <citation type="submission" date="2020-04" db="EMBL/GenBank/DDBJ databases">
        <title>Antimicrobial susceptibility and clonality of vaginal-derived multi-drug resistant Mobiluncus isolates in China.</title>
        <authorList>
            <person name="Zhang X."/>
        </authorList>
    </citation>
    <scope>NUCLEOTIDE SEQUENCE [LARGE SCALE GENOMIC DNA]</scope>
    <source>
        <strain evidence="2 3">7</strain>
    </source>
</reference>
<keyword evidence="1" id="KW-0472">Membrane</keyword>
<evidence type="ECO:0000313" key="2">
    <source>
        <dbReference type="EMBL" id="NMW93714.1"/>
    </source>
</evidence>
<dbReference type="EMBL" id="JABCUV010000010">
    <property type="protein sequence ID" value="NMW93714.1"/>
    <property type="molecule type" value="Genomic_DNA"/>
</dbReference>
<keyword evidence="1" id="KW-0812">Transmembrane</keyword>
<feature type="transmembrane region" description="Helical" evidence="1">
    <location>
        <begin position="80"/>
        <end position="101"/>
    </location>
</feature>
<gene>
    <name evidence="2" type="ORF">HHJ74_08460</name>
</gene>
<evidence type="ECO:0000313" key="3">
    <source>
        <dbReference type="Proteomes" id="UP000582487"/>
    </source>
</evidence>
<feature type="transmembrane region" description="Helical" evidence="1">
    <location>
        <begin position="34"/>
        <end position="53"/>
    </location>
</feature>
<dbReference type="AlphaFoldDB" id="A0A848RU60"/>
<keyword evidence="1" id="KW-1133">Transmembrane helix</keyword>
<name>A0A848RU60_9ACTO</name>
<organism evidence="2 3">
    <name type="scientific">Mobiluncus mulieris</name>
    <dbReference type="NCBI Taxonomy" id="2052"/>
    <lineage>
        <taxon>Bacteria</taxon>
        <taxon>Bacillati</taxon>
        <taxon>Actinomycetota</taxon>
        <taxon>Actinomycetes</taxon>
        <taxon>Actinomycetales</taxon>
        <taxon>Actinomycetaceae</taxon>
        <taxon>Mobiluncus</taxon>
    </lineage>
</organism>
<dbReference type="RefSeq" id="WP_004016402.1">
    <property type="nucleotide sequence ID" value="NZ_CAMPUA010000008.1"/>
</dbReference>
<sequence>MEVLIVVTASSIGLIGLLLSIFVWKFVPDMGTRILPKVAIVLAFLLALGSMYLPEFMYLKFGGAFDPDVRDFLDVSFLPIFKGYAVILAVVTLAGLVWGYYRSGKKQTLAS</sequence>
<evidence type="ECO:0000256" key="1">
    <source>
        <dbReference type="SAM" id="Phobius"/>
    </source>
</evidence>
<proteinExistence type="predicted"/>
<accession>A0A848RU60</accession>
<comment type="caution">
    <text evidence="2">The sequence shown here is derived from an EMBL/GenBank/DDBJ whole genome shotgun (WGS) entry which is preliminary data.</text>
</comment>
<dbReference type="Proteomes" id="UP000582487">
    <property type="component" value="Unassembled WGS sequence"/>
</dbReference>
<protein>
    <submittedName>
        <fullName evidence="2">Uncharacterized protein</fullName>
    </submittedName>
</protein>
<feature type="transmembrane region" description="Helical" evidence="1">
    <location>
        <begin position="6"/>
        <end position="27"/>
    </location>
</feature>